<organism evidence="3 4">
    <name type="scientific">Linderina pennispora</name>
    <dbReference type="NCBI Taxonomy" id="61395"/>
    <lineage>
        <taxon>Eukaryota</taxon>
        <taxon>Fungi</taxon>
        <taxon>Fungi incertae sedis</taxon>
        <taxon>Zoopagomycota</taxon>
        <taxon>Kickxellomycotina</taxon>
        <taxon>Kickxellomycetes</taxon>
        <taxon>Kickxellales</taxon>
        <taxon>Kickxellaceae</taxon>
        <taxon>Linderina</taxon>
    </lineage>
</organism>
<dbReference type="Pfam" id="PF05794">
    <property type="entry name" value="Tcp11"/>
    <property type="match status" value="1"/>
</dbReference>
<sequence length="793" mass="88584">MTIPRRDSNSSESQGSGSSTHSRRHSVLTRILGRIISKNGRPKKQQQQHQQRKHSGHNNSVIMQSTAADSEPAKSEVSIRLEPAVEVVQRVKAATVIQRAWRYRHLQEPLNAWRQAKVSVARIKKMQFEDAARLMRSLATTRGSSILLNALLKHTPAAESAECKFPGRIFVAGYLFAAHPQGLITGSSHMDSVIESSAATMVRMYRQFEVSFVKREAAWFDKQQAAQDTQELLATMEQHYLELDRLWQSVQRRTNGAGDEGWRQGIKEQRDNLVDKIRMLGGSHAVERLMQRQDELRLTYADPQPSQTPSIMSDVINGSRDASGAGMIGQAASAATHQLHQKPTNTNACELEPEFPALSGVSVSHHHPSATLTRADVDRVLGHFDLSASAALQDARLAHELVLNPEMRLEPAGSNTLAGAVQRAIIKAFFDRIAQEIEAGKSGHVLQILMQLQRDLRTIVPPHGQLRESLDRELNTEWMGEQLRAGALDVRAKVQFALHLMRQVCAPVRDSAIAALATALDSLDLQDLSTHITRQILELIRDIRLDSLNYQLQTVVRPWLMRHAVEYERAKISQILGSQQAEEAAGLVSDWMRAAKEREGSGDCTADRPKQTAHHIFHESILDLCFAPTLADDKELPLTLQMDTGRIRAFQNEIQVVLAATALGILYGSLARQVPNASARLPELTKQWLGMLRSADISIAEIANAVHDALPASNSESVKRLVHKTLEVNDPVYKLMQQRLRRRINSSRDEVVGELARIGLKQVHNDAVKLLLQINALCWFNWQVCSPWYTRSV</sequence>
<dbReference type="Proteomes" id="UP000193922">
    <property type="component" value="Unassembled WGS sequence"/>
</dbReference>
<dbReference type="InterPro" id="IPR008862">
    <property type="entry name" value="Tcp11"/>
</dbReference>
<dbReference type="EMBL" id="MCFD01000003">
    <property type="protein sequence ID" value="ORX72323.1"/>
    <property type="molecule type" value="Genomic_DNA"/>
</dbReference>
<proteinExistence type="inferred from homology"/>
<dbReference type="AlphaFoldDB" id="A0A1Y1WFM6"/>
<comment type="similarity">
    <text evidence="1">Belongs to the TCP11 family.</text>
</comment>
<dbReference type="GO" id="GO:0010737">
    <property type="term" value="P:protein kinase A signaling"/>
    <property type="evidence" value="ECO:0007669"/>
    <property type="project" value="TreeGrafter"/>
</dbReference>
<gene>
    <name evidence="3" type="ORF">DL89DRAFT_265910</name>
</gene>
<dbReference type="RefSeq" id="XP_040745747.1">
    <property type="nucleotide sequence ID" value="XM_040886881.1"/>
</dbReference>
<feature type="compositionally biased region" description="Low complexity" evidence="2">
    <location>
        <begin position="10"/>
        <end position="20"/>
    </location>
</feature>
<dbReference type="STRING" id="61395.A0A1Y1WFM6"/>
<feature type="compositionally biased region" description="Basic residues" evidence="2">
    <location>
        <begin position="40"/>
        <end position="56"/>
    </location>
</feature>
<dbReference type="PANTHER" id="PTHR12832">
    <property type="entry name" value="TESTIS-SPECIFIC PROTEIN PBS13 T-COMPLEX 11"/>
    <property type="match status" value="1"/>
</dbReference>
<dbReference type="OrthoDB" id="276323at2759"/>
<reference evidence="3 4" key="1">
    <citation type="submission" date="2016-07" db="EMBL/GenBank/DDBJ databases">
        <title>Pervasive Adenine N6-methylation of Active Genes in Fungi.</title>
        <authorList>
            <consortium name="DOE Joint Genome Institute"/>
            <person name="Mondo S.J."/>
            <person name="Dannebaum R.O."/>
            <person name="Kuo R.C."/>
            <person name="Labutti K."/>
            <person name="Haridas S."/>
            <person name="Kuo A."/>
            <person name="Salamov A."/>
            <person name="Ahrendt S.R."/>
            <person name="Lipzen A."/>
            <person name="Sullivan W."/>
            <person name="Andreopoulos W.B."/>
            <person name="Clum A."/>
            <person name="Lindquist E."/>
            <person name="Daum C."/>
            <person name="Ramamoorthy G.K."/>
            <person name="Gryganskyi A."/>
            <person name="Culley D."/>
            <person name="Magnuson J.K."/>
            <person name="James T.Y."/>
            <person name="O'Malley M.A."/>
            <person name="Stajich J.E."/>
            <person name="Spatafora J.W."/>
            <person name="Visel A."/>
            <person name="Grigoriev I.V."/>
        </authorList>
    </citation>
    <scope>NUCLEOTIDE SEQUENCE [LARGE SCALE GENOMIC DNA]</scope>
    <source>
        <strain evidence="3 4">ATCC 12442</strain>
    </source>
</reference>
<keyword evidence="4" id="KW-1185">Reference proteome</keyword>
<evidence type="ECO:0000313" key="4">
    <source>
        <dbReference type="Proteomes" id="UP000193922"/>
    </source>
</evidence>
<evidence type="ECO:0000256" key="2">
    <source>
        <dbReference type="SAM" id="MobiDB-lite"/>
    </source>
</evidence>
<comment type="caution">
    <text evidence="3">The sequence shown here is derived from an EMBL/GenBank/DDBJ whole genome shotgun (WGS) entry which is preliminary data.</text>
</comment>
<feature type="region of interest" description="Disordered" evidence="2">
    <location>
        <begin position="1"/>
        <end position="59"/>
    </location>
</feature>
<evidence type="ECO:0000313" key="3">
    <source>
        <dbReference type="EMBL" id="ORX72323.1"/>
    </source>
</evidence>
<dbReference type="GeneID" id="63803529"/>
<evidence type="ECO:0000256" key="1">
    <source>
        <dbReference type="ARBA" id="ARBA00010954"/>
    </source>
</evidence>
<dbReference type="PANTHER" id="PTHR12832:SF11">
    <property type="entry name" value="LD23868P"/>
    <property type="match status" value="1"/>
</dbReference>
<name>A0A1Y1WFM6_9FUNG</name>
<protein>
    <submittedName>
        <fullName evidence="3">Tcp11-domain-containing protein</fullName>
    </submittedName>
</protein>
<accession>A0A1Y1WFM6</accession>